<dbReference type="HAMAP" id="MF_02070">
    <property type="entry name" value="TagA_TarA"/>
    <property type="match status" value="1"/>
</dbReference>
<sequence length="245" mass="27899">MEKIEVLNIELDNYTKEELLIELLESVKNNRKRFLVTANPEIIMMARQNPEFAGAIQSADYVVPDGIGLIIGSRIIGHPLKERIPGVELVEELLKISDENNLAVYFYGAKPEVLKRLLDSVNKKYPGIRVAGSSDGYTSSPEAVAKQIESKSPDIVFVAMGAPKQEEWIYRHFKNYSKGIFVGVGGSFDVLSGTVKRAPVIWRKLNLEWLYRLLRQPSRWRRMMLLPTYLLAVIRDSLKRKPPNE</sequence>
<evidence type="ECO:0000256" key="5">
    <source>
        <dbReference type="HAMAP-Rule" id="MF_02070"/>
    </source>
</evidence>
<comment type="pathway">
    <text evidence="5">Cell wall biogenesis; teichoic acid biosynthesis.</text>
</comment>
<comment type="catalytic activity">
    <reaction evidence="5">
        <text>UDP-N-acetyl-alpha-D-mannosamine + N-acetyl-alpha-D-glucosaminyl-di-trans,octa-cis-undecaprenyl diphosphate = N-acetyl-beta-D-mannosaminyl-(1-&gt;4)-N-acetyl-alpha-D-glucosaminyl di-trans,octa-cis-undecaprenyl diphosphate + UDP + H(+)</text>
        <dbReference type="Rhea" id="RHEA:16053"/>
        <dbReference type="ChEBI" id="CHEBI:15378"/>
        <dbReference type="ChEBI" id="CHEBI:58223"/>
        <dbReference type="ChEBI" id="CHEBI:62959"/>
        <dbReference type="ChEBI" id="CHEBI:68623"/>
        <dbReference type="ChEBI" id="CHEBI:132210"/>
        <dbReference type="EC" id="2.4.1.187"/>
    </reaction>
</comment>
<keyword evidence="7" id="KW-1185">Reference proteome</keyword>
<evidence type="ECO:0000256" key="3">
    <source>
        <dbReference type="ARBA" id="ARBA00022944"/>
    </source>
</evidence>
<accession>A0ABW2NEM5</accession>
<evidence type="ECO:0000256" key="1">
    <source>
        <dbReference type="ARBA" id="ARBA00022676"/>
    </source>
</evidence>
<protein>
    <recommendedName>
        <fullName evidence="5">N-acetylglucosaminyldiphosphoundecaprenol N-acetyl-beta-D-mannosaminyltransferase</fullName>
        <ecNumber evidence="5">2.4.1.187</ecNumber>
    </recommendedName>
    <alternativeName>
        <fullName evidence="5">N-acetylmannosaminyltransferase</fullName>
    </alternativeName>
    <alternativeName>
        <fullName evidence="5">UDP-N-acetylmannosamine transferase</fullName>
    </alternativeName>
    <alternativeName>
        <fullName evidence="5">UDP-N-acetylmannosamine:N-acetylglucosaminyl pyrophosphorylundecaprenol N-acetylmannosaminyltransferase</fullName>
    </alternativeName>
</protein>
<dbReference type="InterPro" id="IPR034714">
    <property type="entry name" value="TagA_TarA"/>
</dbReference>
<dbReference type="Pfam" id="PF03808">
    <property type="entry name" value="Glyco_tran_WecG"/>
    <property type="match status" value="1"/>
</dbReference>
<comment type="similarity">
    <text evidence="5">Belongs to the glycosyltransferase 26 family. TagA/TarA subfamily.</text>
</comment>
<keyword evidence="1 5" id="KW-0328">Glycosyltransferase</keyword>
<dbReference type="CDD" id="cd06533">
    <property type="entry name" value="Glyco_transf_WecG_TagA"/>
    <property type="match status" value="1"/>
</dbReference>
<dbReference type="RefSeq" id="WP_157294002.1">
    <property type="nucleotide sequence ID" value="NZ_JBHTCT010000033.1"/>
</dbReference>
<proteinExistence type="inferred from homology"/>
<reference evidence="7" key="1">
    <citation type="journal article" date="2019" name="Int. J. Syst. Evol. Microbiol.">
        <title>The Global Catalogue of Microorganisms (GCM) 10K type strain sequencing project: providing services to taxonomists for standard genome sequencing and annotation.</title>
        <authorList>
            <consortium name="The Broad Institute Genomics Platform"/>
            <consortium name="The Broad Institute Genome Sequencing Center for Infectious Disease"/>
            <person name="Wu L."/>
            <person name="Ma J."/>
        </authorList>
    </citation>
    <scope>NUCLEOTIDE SEQUENCE [LARGE SCALE GENOMIC DNA]</scope>
    <source>
        <strain evidence="7">JCM 4738</strain>
    </source>
</reference>
<evidence type="ECO:0000313" key="7">
    <source>
        <dbReference type="Proteomes" id="UP001596483"/>
    </source>
</evidence>
<dbReference type="EC" id="2.4.1.187" evidence="5"/>
<dbReference type="EMBL" id="JBHTCT010000033">
    <property type="protein sequence ID" value="MFC7365789.1"/>
    <property type="molecule type" value="Genomic_DNA"/>
</dbReference>
<keyword evidence="3 5" id="KW-0777">Teichoic acid biosynthesis</keyword>
<dbReference type="PANTHER" id="PTHR34136">
    <property type="match status" value="1"/>
</dbReference>
<gene>
    <name evidence="6" type="ORF">ACFQQH_11745</name>
</gene>
<keyword evidence="4 5" id="KW-0961">Cell wall biogenesis/degradation</keyword>
<dbReference type="Proteomes" id="UP001596483">
    <property type="component" value="Unassembled WGS sequence"/>
</dbReference>
<comment type="caution">
    <text evidence="6">The sequence shown here is derived from an EMBL/GenBank/DDBJ whole genome shotgun (WGS) entry which is preliminary data.</text>
</comment>
<dbReference type="PANTHER" id="PTHR34136:SF1">
    <property type="entry name" value="UDP-N-ACETYL-D-MANNOSAMINURONIC ACID TRANSFERASE"/>
    <property type="match status" value="1"/>
</dbReference>
<dbReference type="InterPro" id="IPR004629">
    <property type="entry name" value="WecG_TagA_CpsF"/>
</dbReference>
<name>A0ABW2NEM5_9BACL</name>
<evidence type="ECO:0000313" key="6">
    <source>
        <dbReference type="EMBL" id="MFC7365789.1"/>
    </source>
</evidence>
<evidence type="ECO:0000256" key="2">
    <source>
        <dbReference type="ARBA" id="ARBA00022679"/>
    </source>
</evidence>
<dbReference type="NCBIfam" id="TIGR00696">
    <property type="entry name" value="wecG_tagA_cpsF"/>
    <property type="match status" value="1"/>
</dbReference>
<organism evidence="6 7">
    <name type="scientific">Bhargavaea changchunensis</name>
    <dbReference type="NCBI Taxonomy" id="2134037"/>
    <lineage>
        <taxon>Bacteria</taxon>
        <taxon>Bacillati</taxon>
        <taxon>Bacillota</taxon>
        <taxon>Bacilli</taxon>
        <taxon>Bacillales</taxon>
        <taxon>Caryophanaceae</taxon>
        <taxon>Bhargavaea</taxon>
    </lineage>
</organism>
<keyword evidence="2 5" id="KW-0808">Transferase</keyword>
<evidence type="ECO:0000256" key="4">
    <source>
        <dbReference type="ARBA" id="ARBA00023316"/>
    </source>
</evidence>
<comment type="function">
    <text evidence="5">Catalyzes the conversion of GlcNAc-PP-undecaprenol into ManNAc-GlcNAc-PP-undecaprenol, the first committed lipid intermediate in the de novo synthesis of teichoic acid.</text>
</comment>